<dbReference type="InterPro" id="IPR016983">
    <property type="entry name" value="UCP031804"/>
</dbReference>
<sequence length="124" mass="13826">MRFIQLRKPDPEDAEPALLAADEKVVKKGFLRKLKKVALKITFTEKLLAAYFCATDRKTPLKAKAILMAALAYFVVPADLIPDFIIAFGFTDDISVLIAAINSVKKHITEEHVGKAQVWLDVND</sequence>
<dbReference type="PIRSF" id="PIRSF031804">
    <property type="entry name" value="UCP031804"/>
    <property type="match status" value="1"/>
</dbReference>
<gene>
    <name evidence="7" type="ORF">WH96_09455</name>
</gene>
<dbReference type="OrthoDB" id="9813247at2"/>
<evidence type="ECO:0000313" key="8">
    <source>
        <dbReference type="Proteomes" id="UP000035444"/>
    </source>
</evidence>
<evidence type="ECO:0000313" key="7">
    <source>
        <dbReference type="EMBL" id="KLN60712.1"/>
    </source>
</evidence>
<keyword evidence="3 5" id="KW-1133">Transmembrane helix</keyword>
<accession>A0A0H2MIY4</accession>
<dbReference type="PATRIC" id="fig|1489064.4.peg.3174"/>
<evidence type="ECO:0000256" key="2">
    <source>
        <dbReference type="ARBA" id="ARBA00022692"/>
    </source>
</evidence>
<evidence type="ECO:0000256" key="4">
    <source>
        <dbReference type="ARBA" id="ARBA00023136"/>
    </source>
</evidence>
<feature type="domain" description="DUF1232" evidence="6">
    <location>
        <begin position="63"/>
        <end position="98"/>
    </location>
</feature>
<dbReference type="RefSeq" id="WP_047763926.1">
    <property type="nucleotide sequence ID" value="NZ_LAQL01000006.1"/>
</dbReference>
<comment type="caution">
    <text evidence="7">The sequence shown here is derived from an EMBL/GenBank/DDBJ whole genome shotgun (WGS) entry which is preliminary data.</text>
</comment>
<evidence type="ECO:0000256" key="5">
    <source>
        <dbReference type="SAM" id="Phobius"/>
    </source>
</evidence>
<evidence type="ECO:0000259" key="6">
    <source>
        <dbReference type="Pfam" id="PF06803"/>
    </source>
</evidence>
<dbReference type="Proteomes" id="UP000035444">
    <property type="component" value="Unassembled WGS sequence"/>
</dbReference>
<dbReference type="InterPro" id="IPR010652">
    <property type="entry name" value="DUF1232"/>
</dbReference>
<evidence type="ECO:0000256" key="3">
    <source>
        <dbReference type="ARBA" id="ARBA00022989"/>
    </source>
</evidence>
<organism evidence="7 8">
    <name type="scientific">Kiloniella spongiae</name>
    <dbReference type="NCBI Taxonomy" id="1489064"/>
    <lineage>
        <taxon>Bacteria</taxon>
        <taxon>Pseudomonadati</taxon>
        <taxon>Pseudomonadota</taxon>
        <taxon>Alphaproteobacteria</taxon>
        <taxon>Rhodospirillales</taxon>
        <taxon>Kiloniellaceae</taxon>
        <taxon>Kiloniella</taxon>
    </lineage>
</organism>
<keyword evidence="8" id="KW-1185">Reference proteome</keyword>
<keyword evidence="4 5" id="KW-0472">Membrane</keyword>
<dbReference type="EMBL" id="LAQL01000006">
    <property type="protein sequence ID" value="KLN60712.1"/>
    <property type="molecule type" value="Genomic_DNA"/>
</dbReference>
<protein>
    <recommendedName>
        <fullName evidence="6">DUF1232 domain-containing protein</fullName>
    </recommendedName>
</protein>
<proteinExistence type="predicted"/>
<feature type="transmembrane region" description="Helical" evidence="5">
    <location>
        <begin position="65"/>
        <end position="90"/>
    </location>
</feature>
<dbReference type="GO" id="GO:0012505">
    <property type="term" value="C:endomembrane system"/>
    <property type="evidence" value="ECO:0007669"/>
    <property type="project" value="UniProtKB-SubCell"/>
</dbReference>
<comment type="subcellular location">
    <subcellularLocation>
        <location evidence="1">Endomembrane system</location>
        <topology evidence="1">Multi-pass membrane protein</topology>
    </subcellularLocation>
</comment>
<reference evidence="7 8" key="1">
    <citation type="submission" date="2015-03" db="EMBL/GenBank/DDBJ databases">
        <title>Genome Sequence of Kiloniella spongiae MEBiC09566, isolated from a marine sponge.</title>
        <authorList>
            <person name="Shao Z."/>
            <person name="Wang L."/>
            <person name="Li X."/>
        </authorList>
    </citation>
    <scope>NUCLEOTIDE SEQUENCE [LARGE SCALE GENOMIC DNA]</scope>
    <source>
        <strain evidence="7 8">MEBiC09566</strain>
    </source>
</reference>
<dbReference type="AlphaFoldDB" id="A0A0H2MIY4"/>
<keyword evidence="2 5" id="KW-0812">Transmembrane</keyword>
<name>A0A0H2MIY4_9PROT</name>
<evidence type="ECO:0000256" key="1">
    <source>
        <dbReference type="ARBA" id="ARBA00004127"/>
    </source>
</evidence>
<dbReference type="STRING" id="1489064.WH96_09455"/>
<dbReference type="Pfam" id="PF06803">
    <property type="entry name" value="DUF1232"/>
    <property type="match status" value="1"/>
</dbReference>